<evidence type="ECO:0000256" key="2">
    <source>
        <dbReference type="SAM" id="Phobius"/>
    </source>
</evidence>
<feature type="region of interest" description="Disordered" evidence="1">
    <location>
        <begin position="26"/>
        <end position="47"/>
    </location>
</feature>
<feature type="region of interest" description="Disordered" evidence="1">
    <location>
        <begin position="512"/>
        <end position="543"/>
    </location>
</feature>
<comment type="caution">
    <text evidence="3">The sequence shown here is derived from an EMBL/GenBank/DDBJ whole genome shotgun (WGS) entry which is preliminary data.</text>
</comment>
<feature type="compositionally biased region" description="Basic residues" evidence="1">
    <location>
        <begin position="265"/>
        <end position="275"/>
    </location>
</feature>
<feature type="compositionally biased region" description="Basic residues" evidence="1">
    <location>
        <begin position="799"/>
        <end position="809"/>
    </location>
</feature>
<feature type="compositionally biased region" description="Basic and acidic residues" evidence="1">
    <location>
        <begin position="338"/>
        <end position="353"/>
    </location>
</feature>
<feature type="region of interest" description="Disordered" evidence="1">
    <location>
        <begin position="336"/>
        <end position="398"/>
    </location>
</feature>
<keyword evidence="4" id="KW-1185">Reference proteome</keyword>
<proteinExistence type="predicted"/>
<feature type="compositionally biased region" description="Basic and acidic residues" evidence="1">
    <location>
        <begin position="221"/>
        <end position="264"/>
    </location>
</feature>
<evidence type="ECO:0008006" key="5">
    <source>
        <dbReference type="Google" id="ProtNLM"/>
    </source>
</evidence>
<reference evidence="3 4" key="1">
    <citation type="journal article" date="2020" name="G3 (Bethesda)">
        <title>Improved Reference Genome for Cyclotella cryptica CCMP332, a Model for Cell Wall Morphogenesis, Salinity Adaptation, and Lipid Production in Diatoms (Bacillariophyta).</title>
        <authorList>
            <person name="Roberts W.R."/>
            <person name="Downey K.M."/>
            <person name="Ruck E.C."/>
            <person name="Traller J.C."/>
            <person name="Alverson A.J."/>
        </authorList>
    </citation>
    <scope>NUCLEOTIDE SEQUENCE [LARGE SCALE GENOMIC DNA]</scope>
    <source>
        <strain evidence="3 4">CCMP332</strain>
    </source>
</reference>
<feature type="region of interest" description="Disordered" evidence="1">
    <location>
        <begin position="174"/>
        <end position="307"/>
    </location>
</feature>
<name>A0ABD3PXT4_9STRA</name>
<feature type="transmembrane region" description="Helical" evidence="2">
    <location>
        <begin position="704"/>
        <end position="725"/>
    </location>
</feature>
<feature type="compositionally biased region" description="Polar residues" evidence="1">
    <location>
        <begin position="378"/>
        <end position="397"/>
    </location>
</feature>
<feature type="compositionally biased region" description="Low complexity" evidence="1">
    <location>
        <begin position="567"/>
        <end position="581"/>
    </location>
</feature>
<feature type="compositionally biased region" description="Polar residues" evidence="1">
    <location>
        <begin position="290"/>
        <end position="307"/>
    </location>
</feature>
<feature type="transmembrane region" description="Helical" evidence="2">
    <location>
        <begin position="645"/>
        <end position="663"/>
    </location>
</feature>
<gene>
    <name evidence="3" type="ORF">HJC23_004932</name>
</gene>
<evidence type="ECO:0000256" key="1">
    <source>
        <dbReference type="SAM" id="MobiDB-lite"/>
    </source>
</evidence>
<feature type="compositionally biased region" description="Basic and acidic residues" evidence="1">
    <location>
        <begin position="188"/>
        <end position="198"/>
    </location>
</feature>
<dbReference type="AlphaFoldDB" id="A0ABD3PXT4"/>
<keyword evidence="2" id="KW-0812">Transmembrane</keyword>
<protein>
    <recommendedName>
        <fullName evidence="5">Vesicle transport protein</fullName>
    </recommendedName>
</protein>
<dbReference type="EMBL" id="JABMIG020000120">
    <property type="protein sequence ID" value="KAL3790950.1"/>
    <property type="molecule type" value="Genomic_DNA"/>
</dbReference>
<dbReference type="Proteomes" id="UP001516023">
    <property type="component" value="Unassembled WGS sequence"/>
</dbReference>
<keyword evidence="2" id="KW-1133">Transmembrane helix</keyword>
<keyword evidence="2" id="KW-0472">Membrane</keyword>
<organism evidence="3 4">
    <name type="scientific">Cyclotella cryptica</name>
    <dbReference type="NCBI Taxonomy" id="29204"/>
    <lineage>
        <taxon>Eukaryota</taxon>
        <taxon>Sar</taxon>
        <taxon>Stramenopiles</taxon>
        <taxon>Ochrophyta</taxon>
        <taxon>Bacillariophyta</taxon>
        <taxon>Coscinodiscophyceae</taxon>
        <taxon>Thalassiosirophycidae</taxon>
        <taxon>Stephanodiscales</taxon>
        <taxon>Stephanodiscaceae</taxon>
        <taxon>Cyclotella</taxon>
    </lineage>
</organism>
<feature type="transmembrane region" description="Helical" evidence="2">
    <location>
        <begin position="731"/>
        <end position="749"/>
    </location>
</feature>
<accession>A0ABD3PXT4</accession>
<feature type="compositionally biased region" description="Polar residues" evidence="1">
    <location>
        <begin position="199"/>
        <end position="209"/>
    </location>
</feature>
<feature type="transmembrane region" description="Helical" evidence="2">
    <location>
        <begin position="669"/>
        <end position="692"/>
    </location>
</feature>
<feature type="region of interest" description="Disordered" evidence="1">
    <location>
        <begin position="787"/>
        <end position="835"/>
    </location>
</feature>
<evidence type="ECO:0000313" key="3">
    <source>
        <dbReference type="EMBL" id="KAL3790950.1"/>
    </source>
</evidence>
<evidence type="ECO:0000313" key="4">
    <source>
        <dbReference type="Proteomes" id="UP001516023"/>
    </source>
</evidence>
<sequence>MLSSFEDSALSLDSYPSYSLIQSTEDHGVPMTELEEGTSGVPSVGDSSKAIIDEAVQELSRYEEFISPRRSILEARKSEKELYVSTKLVQSRHKWIDEKLLQKPVYSPTNSIGSQCTALSRARSAIEGRRKSRAAAKARASAVMNELQNSKNVAREAAKERAWDALAEIQRSRSFSSRGGGIGSMRRASHEEHDERRQPITSKGSTSQVHVEESREEAEEDRAGEVITEEKPENSEICHHDKLKTDRPTDADEAKKEHRKEEKKKCKRTRDRKSRSIANKNLTEYELQRYSRNGSKTSSATSRNEPNSNFVLSEEALMAVSRAALEVAPKIDTLQLPQRRDDNKTTKSMRDCDSSSNVEEYPKDIDGNGLAHTKAGRRTSTTASEKTVRSSPKSMFTHTHEARTVVSQAVFDVTSNIAGLRPLRKEPRYIEGVAGAVEELRALKDVLPLHQVAATSNNSYIATMSRNNADSFASAKNSTMSTNQKTSFLALSIKNDSNHHRNMPPIDLAKSEASYDEPLSSSSSSNNGQKDIKPIETEDSIGEGALDKMMYQGKSLEAKNHSEDSAHSSYSSDHSHMSSPDKSMGLIWEKAIDDANKARSPRPMPPLKSETATEGLIQAATVEPLADDETVCNARTGFHPERMKCVAIFGVLFLVMNSLFVTLDTSSIAIRAFGLVGLVSSTFPLMVMWAFVLSSKTQHSFWTWSVKMLLFGCFCQGCTLILFILGSDLGAWAWASGIISLSWLLLLTVEMNTNSPVLPPSVSGKSESSKANNGGVMKCLGLFGLSPGAEQEQSESKSRRISRRKKKNSRLLDGGVKTVDRNQHCQAEYTPPDIV</sequence>
<feature type="region of interest" description="Disordered" evidence="1">
    <location>
        <begin position="558"/>
        <end position="581"/>
    </location>
</feature>